<dbReference type="AlphaFoldDB" id="A0A239TEC6"/>
<gene>
    <name evidence="2" type="ORF">SAMEA4364220_00368</name>
</gene>
<name>A0A239TEC6_9FIRM</name>
<dbReference type="GeneID" id="78506403"/>
<evidence type="ECO:0000313" key="3">
    <source>
        <dbReference type="Proteomes" id="UP000215383"/>
    </source>
</evidence>
<keyword evidence="1" id="KW-0732">Signal</keyword>
<dbReference type="OrthoDB" id="1665401at2"/>
<accession>A0A239TEC6</accession>
<keyword evidence="3" id="KW-1185">Reference proteome</keyword>
<evidence type="ECO:0000256" key="1">
    <source>
        <dbReference type="SAM" id="SignalP"/>
    </source>
</evidence>
<proteinExistence type="predicted"/>
<feature type="chain" id="PRO_5011717466" evidence="1">
    <location>
        <begin position="23"/>
        <end position="167"/>
    </location>
</feature>
<protein>
    <submittedName>
        <fullName evidence="2">Uncharacterized protein</fullName>
    </submittedName>
</protein>
<evidence type="ECO:0000313" key="2">
    <source>
        <dbReference type="EMBL" id="SNU95304.1"/>
    </source>
</evidence>
<sequence length="167" mass="19251">MKKIFLLATVVCLFLLGNVAWASNPYPQYLGGNNNFILVDGHMGVAWYLDRSSLYVEKYAPPQYIIVANVCTVDNADRGNTTISKVQPYRFFYNWDLRQMYIDRNGNSSWVYLKPLGSWAESGVSMPAGEMAFYLAYGLKFYGSQKWYDSYLKGYYSAFEPSFYEIN</sequence>
<dbReference type="eggNOG" id="ENOG5031PBF">
    <property type="taxonomic scope" value="Bacteria"/>
</dbReference>
<organism evidence="2 3">
    <name type="scientific">Megamonas hypermegale</name>
    <dbReference type="NCBI Taxonomy" id="158847"/>
    <lineage>
        <taxon>Bacteria</taxon>
        <taxon>Bacillati</taxon>
        <taxon>Bacillota</taxon>
        <taxon>Negativicutes</taxon>
        <taxon>Selenomonadales</taxon>
        <taxon>Selenomonadaceae</taxon>
        <taxon>Megamonas</taxon>
    </lineage>
</organism>
<dbReference type="EMBL" id="LT906446">
    <property type="protein sequence ID" value="SNU95304.1"/>
    <property type="molecule type" value="Genomic_DNA"/>
</dbReference>
<reference evidence="2 3" key="1">
    <citation type="submission" date="2017-06" db="EMBL/GenBank/DDBJ databases">
        <authorList>
            <consortium name="Pathogen Informatics"/>
        </authorList>
    </citation>
    <scope>NUCLEOTIDE SEQUENCE [LARGE SCALE GENOMIC DNA]</scope>
    <source>
        <strain evidence="2 3">NCTC10570</strain>
    </source>
</reference>
<dbReference type="Proteomes" id="UP000215383">
    <property type="component" value="Chromosome 1"/>
</dbReference>
<feature type="signal peptide" evidence="1">
    <location>
        <begin position="1"/>
        <end position="22"/>
    </location>
</feature>
<dbReference type="RefSeq" id="WP_027889196.1">
    <property type="nucleotide sequence ID" value="NZ_JACJJR010000014.1"/>
</dbReference>